<gene>
    <name evidence="3" type="ORF">EGYM00163_LOCUS44726</name>
</gene>
<dbReference type="PANTHER" id="PTHR33777:SF1">
    <property type="entry name" value="UPF0045 PROTEIN ECM15"/>
    <property type="match status" value="1"/>
</dbReference>
<accession>A0A7S4GDG9</accession>
<feature type="domain" description="Thiamine-binding protein" evidence="2">
    <location>
        <begin position="29"/>
        <end position="118"/>
    </location>
</feature>
<evidence type="ECO:0000256" key="1">
    <source>
        <dbReference type="ARBA" id="ARBA00010272"/>
    </source>
</evidence>
<protein>
    <recommendedName>
        <fullName evidence="2">Thiamine-binding protein domain-containing protein</fullName>
    </recommendedName>
</protein>
<dbReference type="Gene3D" id="3.30.70.930">
    <property type="match status" value="1"/>
</dbReference>
<dbReference type="InterPro" id="IPR002767">
    <property type="entry name" value="Thiamine_BP"/>
</dbReference>
<comment type="similarity">
    <text evidence="1">Belongs to the UPF0045 family.</text>
</comment>
<dbReference type="EMBL" id="HBJA01130178">
    <property type="protein sequence ID" value="CAE0833430.1"/>
    <property type="molecule type" value="Transcribed_RNA"/>
</dbReference>
<dbReference type="InterPro" id="IPR029756">
    <property type="entry name" value="MTH1187/YkoF-like"/>
</dbReference>
<reference evidence="3" key="1">
    <citation type="submission" date="2021-01" db="EMBL/GenBank/DDBJ databases">
        <authorList>
            <person name="Corre E."/>
            <person name="Pelletier E."/>
            <person name="Niang G."/>
            <person name="Scheremetjew M."/>
            <person name="Finn R."/>
            <person name="Kale V."/>
            <person name="Holt S."/>
            <person name="Cochrane G."/>
            <person name="Meng A."/>
            <person name="Brown T."/>
            <person name="Cohen L."/>
        </authorList>
    </citation>
    <scope>NUCLEOTIDE SEQUENCE</scope>
    <source>
        <strain evidence="3">CCMP1594</strain>
    </source>
</reference>
<dbReference type="InterPro" id="IPR051614">
    <property type="entry name" value="UPF0045_domain"/>
</dbReference>
<dbReference type="AlphaFoldDB" id="A0A7S4GDG9"/>
<dbReference type="NCBIfam" id="TIGR00106">
    <property type="entry name" value="MTH1187 family thiamine-binding protein"/>
    <property type="match status" value="1"/>
</dbReference>
<dbReference type="GO" id="GO:0005829">
    <property type="term" value="C:cytosol"/>
    <property type="evidence" value="ECO:0007669"/>
    <property type="project" value="TreeGrafter"/>
</dbReference>
<dbReference type="Pfam" id="PF01910">
    <property type="entry name" value="Thiamine_BP"/>
    <property type="match status" value="1"/>
</dbReference>
<organism evidence="3">
    <name type="scientific">Eutreptiella gymnastica</name>
    <dbReference type="NCBI Taxonomy" id="73025"/>
    <lineage>
        <taxon>Eukaryota</taxon>
        <taxon>Discoba</taxon>
        <taxon>Euglenozoa</taxon>
        <taxon>Euglenida</taxon>
        <taxon>Spirocuta</taxon>
        <taxon>Euglenophyceae</taxon>
        <taxon>Eutreptiales</taxon>
        <taxon>Eutreptiaceae</taxon>
        <taxon>Eutreptiella</taxon>
    </lineage>
</organism>
<sequence>MWSRTASELRPALCQRSYSTINPFKAVIADFQIVPMGVGQSVSHYVAACEKVLRKHKLNPKLHAYGTNVEGEWESVLAALKECHTVLHEMGAPRVNTAVKIGTRTDKSYTMADKIEAVTTKM</sequence>
<dbReference type="SUPFAM" id="SSF89957">
    <property type="entry name" value="MTH1187/YkoF-like"/>
    <property type="match status" value="1"/>
</dbReference>
<evidence type="ECO:0000313" key="3">
    <source>
        <dbReference type="EMBL" id="CAE0833430.1"/>
    </source>
</evidence>
<evidence type="ECO:0000259" key="2">
    <source>
        <dbReference type="Pfam" id="PF01910"/>
    </source>
</evidence>
<proteinExistence type="inferred from homology"/>
<dbReference type="PANTHER" id="PTHR33777">
    <property type="entry name" value="UPF0045 PROTEIN ECM15"/>
    <property type="match status" value="1"/>
</dbReference>
<name>A0A7S4GDG9_9EUGL</name>